<evidence type="ECO:0000256" key="1">
    <source>
        <dbReference type="SAM" id="MobiDB-lite"/>
    </source>
</evidence>
<gene>
    <name evidence="2" type="ORF">V5R04_00235</name>
</gene>
<proteinExistence type="predicted"/>
<accession>A0AAU7DWV3</accession>
<feature type="compositionally biased region" description="Basic and acidic residues" evidence="1">
    <location>
        <begin position="225"/>
        <end position="236"/>
    </location>
</feature>
<dbReference type="Gene3D" id="1.10.10.10">
    <property type="entry name" value="Winged helix-like DNA-binding domain superfamily/Winged helix DNA-binding domain"/>
    <property type="match status" value="1"/>
</dbReference>
<dbReference type="AlphaFoldDB" id="A0AAU7DWV3"/>
<dbReference type="SUPFAM" id="SSF46785">
    <property type="entry name" value="Winged helix' DNA-binding domain"/>
    <property type="match status" value="1"/>
</dbReference>
<dbReference type="InterPro" id="IPR036388">
    <property type="entry name" value="WH-like_DNA-bd_sf"/>
</dbReference>
<feature type="region of interest" description="Disordered" evidence="1">
    <location>
        <begin position="212"/>
        <end position="241"/>
    </location>
</feature>
<dbReference type="EMBL" id="CP146203">
    <property type="protein sequence ID" value="XBH21693.1"/>
    <property type="molecule type" value="Genomic_DNA"/>
</dbReference>
<feature type="compositionally biased region" description="Acidic residues" evidence="1">
    <location>
        <begin position="214"/>
        <end position="224"/>
    </location>
</feature>
<dbReference type="InterPro" id="IPR036390">
    <property type="entry name" value="WH_DNA-bd_sf"/>
</dbReference>
<organism evidence="2">
    <name type="scientific">Jonesiaceae bacterium BS-20</name>
    <dbReference type="NCBI Taxonomy" id="3120821"/>
    <lineage>
        <taxon>Bacteria</taxon>
        <taxon>Bacillati</taxon>
        <taxon>Actinomycetota</taxon>
        <taxon>Actinomycetes</taxon>
        <taxon>Micrococcales</taxon>
        <taxon>Jonesiaceae</taxon>
    </lineage>
</organism>
<reference evidence="2" key="1">
    <citation type="submission" date="2024-02" db="EMBL/GenBank/DDBJ databases">
        <title>Tomenella chthoni gen. nov. sp. nov., a member of the family Jonesiaceae isolated from bat guano.</title>
        <authorList>
            <person name="Miller S.L."/>
            <person name="King J."/>
            <person name="Sankaranarayanan K."/>
            <person name="Lawson P.A."/>
        </authorList>
    </citation>
    <scope>NUCLEOTIDE SEQUENCE</scope>
    <source>
        <strain evidence="2">BS-20</strain>
    </source>
</reference>
<name>A0AAU7DWV3_9MICO</name>
<evidence type="ECO:0000313" key="2">
    <source>
        <dbReference type="EMBL" id="XBH21693.1"/>
    </source>
</evidence>
<protein>
    <submittedName>
        <fullName evidence="2">Uncharacterized protein</fullName>
    </submittedName>
</protein>
<sequence length="308" mass="34144">MSASWELWTRSLRGLTPSEMVCVREIAQLADLRGVAIVPADYLAEATGLHRVTVVRNLTNLETKGHLVRERRRSGRRQAPSRLQLLRKPITRHETTRLPDRRPENVWAGAAEALAGVEPVETNEGLRAALIGARDHGWGSEYGRIVIASLLHMAPRQFSAIHKRRIAIEDFEERKLDTLSVAWEVVNAQADTLIEATKPWAMLTTIVARHTAQTDEENSFESDSTDPHMFPEEGTRPGEGVDEEISIGIDDFDKNLSRLVEALIAAGMCETLAWAGTGRIASLAVVEKSRRQTVAARDYKLEALGGDS</sequence>